<evidence type="ECO:0000313" key="3">
    <source>
        <dbReference type="Proteomes" id="UP000602510"/>
    </source>
</evidence>
<accession>A0A833SRH3</accession>
<sequence>MPRRTHLSVAQKAELRLYYRAHPGLTHEDIIRWAQVRFSVLLGRSTVGSILRAPQDTSLNPSAKRDVFLKWSENCINLCFTRPI</sequence>
<evidence type="ECO:0000259" key="1">
    <source>
        <dbReference type="Pfam" id="PF18107"/>
    </source>
</evidence>
<dbReference type="Pfam" id="PF18107">
    <property type="entry name" value="HTH_ABP1_N"/>
    <property type="match status" value="1"/>
</dbReference>
<protein>
    <recommendedName>
        <fullName evidence="1">ARS-binding protein 1 N-terminal domain-containing protein</fullName>
    </recommendedName>
</protein>
<dbReference type="Proteomes" id="UP000602510">
    <property type="component" value="Unassembled WGS sequence"/>
</dbReference>
<proteinExistence type="predicted"/>
<dbReference type="AlphaFoldDB" id="A0A833SRH3"/>
<reference evidence="2" key="1">
    <citation type="submission" date="2020-04" db="EMBL/GenBank/DDBJ databases">
        <title>Hybrid Assembly of Korean Phytophthora infestans isolates.</title>
        <authorList>
            <person name="Prokchorchik M."/>
            <person name="Lee Y."/>
            <person name="Seo J."/>
            <person name="Cho J.-H."/>
            <person name="Park Y.-E."/>
            <person name="Jang D.-C."/>
            <person name="Im J.-S."/>
            <person name="Choi J.-G."/>
            <person name="Park H.-J."/>
            <person name="Lee G.-B."/>
            <person name="Lee Y.-G."/>
            <person name="Hong S.-Y."/>
            <person name="Cho K."/>
            <person name="Sohn K.H."/>
        </authorList>
    </citation>
    <scope>NUCLEOTIDE SEQUENCE</scope>
    <source>
        <strain evidence="2">KR_1_A1</strain>
    </source>
</reference>
<feature type="domain" description="ARS-binding protein 1 N-terminal" evidence="1">
    <location>
        <begin position="3"/>
        <end position="51"/>
    </location>
</feature>
<dbReference type="InterPro" id="IPR041188">
    <property type="entry name" value="HTH_ABP1_N"/>
</dbReference>
<dbReference type="SUPFAM" id="SSF46689">
    <property type="entry name" value="Homeodomain-like"/>
    <property type="match status" value="1"/>
</dbReference>
<keyword evidence="3" id="KW-1185">Reference proteome</keyword>
<organism evidence="2 3">
    <name type="scientific">Phytophthora infestans</name>
    <name type="common">Potato late blight agent</name>
    <name type="synonym">Botrytis infestans</name>
    <dbReference type="NCBI Taxonomy" id="4787"/>
    <lineage>
        <taxon>Eukaryota</taxon>
        <taxon>Sar</taxon>
        <taxon>Stramenopiles</taxon>
        <taxon>Oomycota</taxon>
        <taxon>Peronosporomycetes</taxon>
        <taxon>Peronosporales</taxon>
        <taxon>Peronosporaceae</taxon>
        <taxon>Phytophthora</taxon>
    </lineage>
</organism>
<gene>
    <name evidence="2" type="ORF">GN244_ATG09167</name>
</gene>
<comment type="caution">
    <text evidence="2">The sequence shown here is derived from an EMBL/GenBank/DDBJ whole genome shotgun (WGS) entry which is preliminary data.</text>
</comment>
<dbReference type="Gene3D" id="1.10.10.60">
    <property type="entry name" value="Homeodomain-like"/>
    <property type="match status" value="1"/>
</dbReference>
<dbReference type="InterPro" id="IPR009057">
    <property type="entry name" value="Homeodomain-like_sf"/>
</dbReference>
<evidence type="ECO:0000313" key="2">
    <source>
        <dbReference type="EMBL" id="KAF4038642.1"/>
    </source>
</evidence>
<dbReference type="EMBL" id="WSZM01000190">
    <property type="protein sequence ID" value="KAF4038642.1"/>
    <property type="molecule type" value="Genomic_DNA"/>
</dbReference>
<name>A0A833SRH3_PHYIN</name>